<feature type="compositionally biased region" description="Polar residues" evidence="8">
    <location>
        <begin position="206"/>
        <end position="217"/>
    </location>
</feature>
<feature type="domain" description="Peptidase S8/S53" evidence="9">
    <location>
        <begin position="836"/>
        <end position="1286"/>
    </location>
</feature>
<evidence type="ECO:0000256" key="1">
    <source>
        <dbReference type="ARBA" id="ARBA00011073"/>
    </source>
</evidence>
<feature type="domain" description="Inhibitor I9" evidence="11">
    <location>
        <begin position="723"/>
        <end position="808"/>
    </location>
</feature>
<dbReference type="InterPro" id="IPR000209">
    <property type="entry name" value="Peptidase_S8/S53_dom"/>
</dbReference>
<sequence length="1464" mass="157261">MINSIEMIGFSLWHSYMQSYVVYLGAHSHGPLATSADYEKVKTTHYGFLASFLGSEEKAKGAILYSYTRHINGFSAVLDEEEAIELSKNPEVKSIFLNKGRKLHTTRSWEFLGLERDGRTLPGSLWQKAKFGEDVIIGNLDTGVWPESESFRDEGMGPVPSKWKGICQNDTKGGVSCNRKLIGARYFSKGYESHAGPLDPSLASPRDTNGHGTHTLSTAGGRMVPASVFGYANGTAKGGSPNARVAAYKVCWAPINGHGCFGADILAAFDMAIHDGVDVLSVSLGGPTSDYFNDGIAIGSFHAVSNGITVICSAGNDGPYAGTVSNVAPWILTVGASTIDRNFESNAVLGNKKLYKGQSLSDKFLPDKLYPLMNAADAKSANASITTLDAQQCHIGSLDPVKVKSKIVFCLRGGNARVEKGEAVREAGGIGMILANDQTTGNELIADAHVLPATHITASAGAAALSYISSTKTPMAYISRPKTIFNTKPAPFMAAFSSQGPNNVTPEILKPDITAPGVNILAAYSEATSPTDLPFDTRRVPFYIVSARTRDNKMEPMKNSSFTKATPFSYGAGHVRPNRAMDPGLVYDLTTEDYLNFLCSLGYNASAMSIFYKEPYSCPSKNLSLLQLNYPSITVPSLAGPTTVTRTVRNVGGPGTYKVRFHAPQGVLMSVKPESLVFKKNGEEKKFEVTLAPQGGIGIGSDYVFGRLIWSDGMHYVRSPVVSYVVYMGAHSHDASSNLVDYEKVTDSHYDFLGSFLGSKEKAKDAIFYSYTRSINGFAANLEDEEAQQISGHPNVISVFLSKRNKLHTTRSWGFLELERDGHVPKDSLMNQGKYGQGLIIANIDTGVWPESQSFNDTGLGPPPPKWKGICETNTSAPVKCNRKLIGARMFYKGYESTVGPIDPSLLTVRDNDGHGTHTLSTAAGRFVPANIYGHGNGVAKGGSPNAWVAAYKACWEQGCYDSDILAAVDTAIADGVDVISISIGGEAKAYFIDSIAIGSFHAVRSGITVICSGGNEGPTAATVTNVAPWIITVAASTIDREFESPLKLGNQKIYMVGRKPFSKISSSEVLSTDKWSRCLCCKFVSLFSVCLSGSLDPEKVNGKIVFCLVGGDYPEVEKGVTVLQAGGVGMILGNDPLLPITDLLAESHVLPATQISAKDAADVLSYINSTNSPVGYIKPVFTHSFTTPAPVMASFSSQGPNFVTREIFKPDITAPGVNILAAYSEAVSPTGLPSDNTRVLFNVDSGTSMSCPHVAGIVGLLKVLHPDWSPAAIRSSIMTSARTRDNKDEPMLNSSLTEATPYNYGAGHVRPNRAMDPGLVYDLTADDYMNFLCSLSYTPDQISLFSNQSYSCPTNLSLFDFNYPSFSVPSLTDPITLNRRVKNVGSPGTYTVKYQAPTCVSMTVQPANLTFTATGEEQTYSVSLSPDDCLYDNPAIGRLKWSDGVHNVRSLIAVNVDTVIDYS</sequence>
<feature type="active site" description="Charge relay system" evidence="6 7">
    <location>
        <position position="845"/>
    </location>
</feature>
<feature type="domain" description="Subtilisin-like protease fibronectin type-III" evidence="12">
    <location>
        <begin position="627"/>
        <end position="722"/>
    </location>
</feature>
<feature type="domain" description="Peptidase S8/S53" evidence="9">
    <location>
        <begin position="132"/>
        <end position="534"/>
    </location>
</feature>
<keyword evidence="14" id="KW-1185">Reference proteome</keyword>
<dbReference type="EMBL" id="QPKB01000005">
    <property type="protein sequence ID" value="RWR84836.1"/>
    <property type="molecule type" value="Genomic_DNA"/>
</dbReference>
<evidence type="ECO:0000313" key="13">
    <source>
        <dbReference type="EMBL" id="RWR84836.1"/>
    </source>
</evidence>
<keyword evidence="4 7" id="KW-0378">Hydrolase</keyword>
<dbReference type="Pfam" id="PF00082">
    <property type="entry name" value="Peptidase_S8"/>
    <property type="match status" value="2"/>
</dbReference>
<evidence type="ECO:0000256" key="4">
    <source>
        <dbReference type="ARBA" id="ARBA00022801"/>
    </source>
</evidence>
<dbReference type="Gene3D" id="2.60.40.2310">
    <property type="match status" value="2"/>
</dbReference>
<dbReference type="FunFam" id="3.50.30.30:FF:000005">
    <property type="entry name" value="subtilisin-like protease SBT1.5"/>
    <property type="match status" value="1"/>
</dbReference>
<evidence type="ECO:0000256" key="3">
    <source>
        <dbReference type="ARBA" id="ARBA00022729"/>
    </source>
</evidence>
<evidence type="ECO:0000256" key="2">
    <source>
        <dbReference type="ARBA" id="ARBA00022670"/>
    </source>
</evidence>
<feature type="domain" description="PA" evidence="10">
    <location>
        <begin position="383"/>
        <end position="463"/>
    </location>
</feature>
<dbReference type="CDD" id="cd02120">
    <property type="entry name" value="PA_subtilisin_like"/>
    <property type="match status" value="2"/>
</dbReference>
<dbReference type="Pfam" id="PF17766">
    <property type="entry name" value="fn3_6"/>
    <property type="match status" value="2"/>
</dbReference>
<dbReference type="InterPro" id="IPR015500">
    <property type="entry name" value="Peptidase_S8_subtilisin-rel"/>
</dbReference>
<dbReference type="Pfam" id="PF02225">
    <property type="entry name" value="PA"/>
    <property type="match status" value="2"/>
</dbReference>
<gene>
    <name evidence="13" type="ORF">CKAN_01366500</name>
</gene>
<feature type="domain" description="Subtilisin-like protease fibronectin type-III" evidence="12">
    <location>
        <begin position="1361"/>
        <end position="1455"/>
    </location>
</feature>
<dbReference type="OrthoDB" id="206201at2759"/>
<dbReference type="InterPro" id="IPR003137">
    <property type="entry name" value="PA_domain"/>
</dbReference>
<dbReference type="SUPFAM" id="SSF52743">
    <property type="entry name" value="Subtilisin-like"/>
    <property type="match status" value="2"/>
</dbReference>
<dbReference type="InterPro" id="IPR041469">
    <property type="entry name" value="Subtilisin-like_FN3"/>
</dbReference>
<feature type="domain" description="Inhibitor I9" evidence="11">
    <location>
        <begin position="19"/>
        <end position="104"/>
    </location>
</feature>
<dbReference type="InterPro" id="IPR037045">
    <property type="entry name" value="S8pro/Inhibitor_I9_sf"/>
</dbReference>
<protein>
    <submittedName>
        <fullName evidence="13">Subtilisin-like protein protease SBT5.3</fullName>
    </submittedName>
</protein>
<dbReference type="InterPro" id="IPR036852">
    <property type="entry name" value="Peptidase_S8/S53_dom_sf"/>
</dbReference>
<dbReference type="PRINTS" id="PR00723">
    <property type="entry name" value="SUBTILISIN"/>
</dbReference>
<dbReference type="PROSITE" id="PS00138">
    <property type="entry name" value="SUBTILASE_SER"/>
    <property type="match status" value="1"/>
</dbReference>
<dbReference type="CDD" id="cd04852">
    <property type="entry name" value="Peptidases_S8_3"/>
    <property type="match status" value="2"/>
</dbReference>
<dbReference type="Gene3D" id="3.40.50.200">
    <property type="entry name" value="Peptidase S8/S53 domain"/>
    <property type="match status" value="2"/>
</dbReference>
<evidence type="ECO:0000313" key="14">
    <source>
        <dbReference type="Proteomes" id="UP000283530"/>
    </source>
</evidence>
<dbReference type="Proteomes" id="UP000283530">
    <property type="component" value="Unassembled WGS sequence"/>
</dbReference>
<organism evidence="13 14">
    <name type="scientific">Cinnamomum micranthum f. kanehirae</name>
    <dbReference type="NCBI Taxonomy" id="337451"/>
    <lineage>
        <taxon>Eukaryota</taxon>
        <taxon>Viridiplantae</taxon>
        <taxon>Streptophyta</taxon>
        <taxon>Embryophyta</taxon>
        <taxon>Tracheophyta</taxon>
        <taxon>Spermatophyta</taxon>
        <taxon>Magnoliopsida</taxon>
        <taxon>Magnoliidae</taxon>
        <taxon>Laurales</taxon>
        <taxon>Lauraceae</taxon>
        <taxon>Cinnamomum</taxon>
    </lineage>
</organism>
<dbReference type="InterPro" id="IPR045051">
    <property type="entry name" value="SBT"/>
</dbReference>
<accession>A0A3S3NR46</accession>
<evidence type="ECO:0000259" key="10">
    <source>
        <dbReference type="Pfam" id="PF02225"/>
    </source>
</evidence>
<comment type="similarity">
    <text evidence="1 7">Belongs to the peptidase S8 family.</text>
</comment>
<evidence type="ECO:0000259" key="11">
    <source>
        <dbReference type="Pfam" id="PF05922"/>
    </source>
</evidence>
<keyword evidence="5 7" id="KW-0720">Serine protease</keyword>
<evidence type="ECO:0000259" key="9">
    <source>
        <dbReference type="Pfam" id="PF00082"/>
    </source>
</evidence>
<comment type="caution">
    <text evidence="7">Lacks conserved residue(s) required for the propagation of feature annotation.</text>
</comment>
<evidence type="ECO:0000256" key="5">
    <source>
        <dbReference type="ARBA" id="ARBA00022825"/>
    </source>
</evidence>
<dbReference type="Gene3D" id="3.30.70.80">
    <property type="entry name" value="Peptidase S8 propeptide/proteinase inhibitor I9"/>
    <property type="match status" value="2"/>
</dbReference>
<feature type="region of interest" description="Disordered" evidence="8">
    <location>
        <begin position="197"/>
        <end position="217"/>
    </location>
</feature>
<evidence type="ECO:0000256" key="6">
    <source>
        <dbReference type="PIRSR" id="PIRSR615500-1"/>
    </source>
</evidence>
<feature type="active site" description="Charge relay system" evidence="6 7">
    <location>
        <position position="915"/>
    </location>
</feature>
<dbReference type="GO" id="GO:0004252">
    <property type="term" value="F:serine-type endopeptidase activity"/>
    <property type="evidence" value="ECO:0007669"/>
    <property type="project" value="UniProtKB-UniRule"/>
</dbReference>
<reference evidence="13 14" key="1">
    <citation type="journal article" date="2019" name="Nat. Plants">
        <title>Stout camphor tree genome fills gaps in understanding of flowering plant genome evolution.</title>
        <authorList>
            <person name="Chaw S.M."/>
            <person name="Liu Y.C."/>
            <person name="Wu Y.W."/>
            <person name="Wang H.Y."/>
            <person name="Lin C.I."/>
            <person name="Wu C.S."/>
            <person name="Ke H.M."/>
            <person name="Chang L.Y."/>
            <person name="Hsu C.Y."/>
            <person name="Yang H.T."/>
            <person name="Sudianto E."/>
            <person name="Hsu M.H."/>
            <person name="Wu K.P."/>
            <person name="Wang L.N."/>
            <person name="Leebens-Mack J.H."/>
            <person name="Tsai I.J."/>
        </authorList>
    </citation>
    <scope>NUCLEOTIDE SEQUENCE [LARGE SCALE GENOMIC DNA]</scope>
    <source>
        <strain evidence="14">cv. Chaw 1501</strain>
        <tissue evidence="13">Young leaves</tissue>
    </source>
</reference>
<evidence type="ECO:0000256" key="8">
    <source>
        <dbReference type="SAM" id="MobiDB-lite"/>
    </source>
</evidence>
<dbReference type="FunFam" id="2.60.40.2310:FF:000001">
    <property type="entry name" value="Subtilisin-like protease SBT1.5"/>
    <property type="match status" value="1"/>
</dbReference>
<dbReference type="Pfam" id="PF05922">
    <property type="entry name" value="Inhibitor_I9"/>
    <property type="match status" value="2"/>
</dbReference>
<evidence type="ECO:0000256" key="7">
    <source>
        <dbReference type="PROSITE-ProRule" id="PRU01240"/>
    </source>
</evidence>
<dbReference type="GO" id="GO:0006508">
    <property type="term" value="P:proteolysis"/>
    <property type="evidence" value="ECO:0007669"/>
    <property type="project" value="UniProtKB-KW"/>
</dbReference>
<dbReference type="InterPro" id="IPR023828">
    <property type="entry name" value="Peptidase_S8_Ser-AS"/>
</dbReference>
<comment type="caution">
    <text evidence="13">The sequence shown here is derived from an EMBL/GenBank/DDBJ whole genome shotgun (WGS) entry which is preliminary data.</text>
</comment>
<dbReference type="Gene3D" id="3.50.30.30">
    <property type="match status" value="2"/>
</dbReference>
<keyword evidence="2 7" id="KW-0645">Protease</keyword>
<proteinExistence type="inferred from homology"/>
<dbReference type="FunFam" id="3.30.70.80:FF:000002">
    <property type="entry name" value="Subtilisin-like protease SBT5.3"/>
    <property type="match status" value="2"/>
</dbReference>
<name>A0A3S3NR46_9MAGN</name>
<dbReference type="InterPro" id="IPR034197">
    <property type="entry name" value="Peptidases_S8_3"/>
</dbReference>
<evidence type="ECO:0000259" key="12">
    <source>
        <dbReference type="Pfam" id="PF17766"/>
    </source>
</evidence>
<keyword evidence="3" id="KW-0732">Signal</keyword>
<feature type="domain" description="PA" evidence="10">
    <location>
        <begin position="1097"/>
        <end position="1162"/>
    </location>
</feature>
<dbReference type="PANTHER" id="PTHR10795">
    <property type="entry name" value="PROPROTEIN CONVERTASE SUBTILISIN/KEXIN"/>
    <property type="match status" value="1"/>
</dbReference>
<feature type="active site" description="Charge relay system" evidence="6 7">
    <location>
        <position position="1249"/>
    </location>
</feature>
<dbReference type="STRING" id="337451.A0A3S3NR46"/>
<dbReference type="InterPro" id="IPR010259">
    <property type="entry name" value="S8pro/Inhibitor_I9"/>
</dbReference>
<dbReference type="FunFam" id="3.40.50.200:FF:000006">
    <property type="entry name" value="Subtilisin-like protease SBT1.5"/>
    <property type="match status" value="2"/>
</dbReference>
<dbReference type="PROSITE" id="PS51892">
    <property type="entry name" value="SUBTILASE"/>
    <property type="match status" value="2"/>
</dbReference>